<protein>
    <submittedName>
        <fullName evidence="1">Uncharacterized protein</fullName>
    </submittedName>
</protein>
<sequence>MDDIRTFGFEYISLQRSLRLFGVAALILLVSACNPFGISIEQEVVNWAIANYNAACPCPFSLDSFGDQCGAQSAWTLKTLNAPVCYPSEVTSDMIAKFLAA</sequence>
<dbReference type="AlphaFoldDB" id="A0A3B0TQU8"/>
<dbReference type="PROSITE" id="PS51257">
    <property type="entry name" value="PROKAR_LIPOPROTEIN"/>
    <property type="match status" value="1"/>
</dbReference>
<proteinExistence type="predicted"/>
<accession>A0A3B0TQU8</accession>
<name>A0A3B0TQU8_9ZZZZ</name>
<evidence type="ECO:0000313" key="1">
    <source>
        <dbReference type="EMBL" id="VAW20338.1"/>
    </source>
</evidence>
<organism evidence="1">
    <name type="scientific">hydrothermal vent metagenome</name>
    <dbReference type="NCBI Taxonomy" id="652676"/>
    <lineage>
        <taxon>unclassified sequences</taxon>
        <taxon>metagenomes</taxon>
        <taxon>ecological metagenomes</taxon>
    </lineage>
</organism>
<reference evidence="1" key="1">
    <citation type="submission" date="2018-06" db="EMBL/GenBank/DDBJ databases">
        <authorList>
            <person name="Zhirakovskaya E."/>
        </authorList>
    </citation>
    <scope>NUCLEOTIDE SEQUENCE</scope>
</reference>
<gene>
    <name evidence="1" type="ORF">MNBD_ALPHA12-2287</name>
</gene>
<dbReference type="EMBL" id="UOEO01000135">
    <property type="protein sequence ID" value="VAW20338.1"/>
    <property type="molecule type" value="Genomic_DNA"/>
</dbReference>